<dbReference type="Pfam" id="PF03116">
    <property type="entry name" value="NQR2_RnfD_RnfE"/>
    <property type="match status" value="1"/>
</dbReference>
<keyword evidence="2" id="KW-0597">Phosphoprotein</keyword>
<evidence type="ECO:0000256" key="1">
    <source>
        <dbReference type="ARBA" id="ARBA00022448"/>
    </source>
</evidence>
<feature type="transmembrane region" description="Helical" evidence="9">
    <location>
        <begin position="41"/>
        <end position="62"/>
    </location>
</feature>
<evidence type="ECO:0000313" key="10">
    <source>
        <dbReference type="EMBL" id="MFD2970124.1"/>
    </source>
</evidence>
<evidence type="ECO:0000256" key="7">
    <source>
        <dbReference type="ARBA" id="ARBA00022989"/>
    </source>
</evidence>
<evidence type="ECO:0000256" key="9">
    <source>
        <dbReference type="SAM" id="Phobius"/>
    </source>
</evidence>
<evidence type="ECO:0000256" key="8">
    <source>
        <dbReference type="ARBA" id="ARBA00023136"/>
    </source>
</evidence>
<keyword evidence="6" id="KW-1278">Translocase</keyword>
<dbReference type="EMBL" id="JBHUPB010000015">
    <property type="protein sequence ID" value="MFD2970124.1"/>
    <property type="molecule type" value="Genomic_DNA"/>
</dbReference>
<keyword evidence="4" id="KW-0288">FMN</keyword>
<reference evidence="11" key="1">
    <citation type="journal article" date="2019" name="Int. J. Syst. Evol. Microbiol.">
        <title>The Global Catalogue of Microorganisms (GCM) 10K type strain sequencing project: providing services to taxonomists for standard genome sequencing and annotation.</title>
        <authorList>
            <consortium name="The Broad Institute Genomics Platform"/>
            <consortium name="The Broad Institute Genome Sequencing Center for Infectious Disease"/>
            <person name="Wu L."/>
            <person name="Ma J."/>
        </authorList>
    </citation>
    <scope>NUCLEOTIDE SEQUENCE [LARGE SCALE GENOMIC DNA]</scope>
    <source>
        <strain evidence="11">KCTC 22814</strain>
    </source>
</reference>
<dbReference type="RefSeq" id="WP_320183605.1">
    <property type="nucleotide sequence ID" value="NZ_CP138332.1"/>
</dbReference>
<comment type="caution">
    <text evidence="10">The sequence shown here is derived from an EMBL/GenBank/DDBJ whole genome shotgun (WGS) entry which is preliminary data.</text>
</comment>
<keyword evidence="7 9" id="KW-1133">Transmembrane helix</keyword>
<dbReference type="Proteomes" id="UP001597525">
    <property type="component" value="Unassembled WGS sequence"/>
</dbReference>
<keyword evidence="3" id="KW-0285">Flavoprotein</keyword>
<dbReference type="InterPro" id="IPR004338">
    <property type="entry name" value="NqrB/RnfD"/>
</dbReference>
<gene>
    <name evidence="10" type="ORF">ACFS7Y_22225</name>
</gene>
<keyword evidence="8 9" id="KW-0472">Membrane</keyword>
<name>A0ABW6BNY2_9SPHI</name>
<dbReference type="PANTHER" id="PTHR30578:SF0">
    <property type="entry name" value="ION-TRANSLOCATING OXIDOREDUCTASE COMPLEX SUBUNIT D"/>
    <property type="match status" value="1"/>
</dbReference>
<evidence type="ECO:0000256" key="6">
    <source>
        <dbReference type="ARBA" id="ARBA00022967"/>
    </source>
</evidence>
<evidence type="ECO:0000256" key="4">
    <source>
        <dbReference type="ARBA" id="ARBA00022643"/>
    </source>
</evidence>
<feature type="transmembrane region" description="Helical" evidence="9">
    <location>
        <begin position="12"/>
        <end position="35"/>
    </location>
</feature>
<keyword evidence="1" id="KW-0813">Transport</keyword>
<evidence type="ECO:0000256" key="5">
    <source>
        <dbReference type="ARBA" id="ARBA00022692"/>
    </source>
</evidence>
<evidence type="ECO:0000256" key="2">
    <source>
        <dbReference type="ARBA" id="ARBA00022553"/>
    </source>
</evidence>
<feature type="transmembrane region" description="Helical" evidence="9">
    <location>
        <begin position="312"/>
        <end position="331"/>
    </location>
</feature>
<feature type="transmembrane region" description="Helical" evidence="9">
    <location>
        <begin position="253"/>
        <end position="269"/>
    </location>
</feature>
<organism evidence="10 11">
    <name type="scientific">Sphingobacterium bambusae</name>
    <dbReference type="NCBI Taxonomy" id="662858"/>
    <lineage>
        <taxon>Bacteria</taxon>
        <taxon>Pseudomonadati</taxon>
        <taxon>Bacteroidota</taxon>
        <taxon>Sphingobacteriia</taxon>
        <taxon>Sphingobacteriales</taxon>
        <taxon>Sphingobacteriaceae</taxon>
        <taxon>Sphingobacterium</taxon>
    </lineage>
</organism>
<feature type="transmembrane region" description="Helical" evidence="9">
    <location>
        <begin position="170"/>
        <end position="194"/>
    </location>
</feature>
<protein>
    <submittedName>
        <fullName evidence="10">RnfABCDGE type electron transport complex subunit D</fullName>
    </submittedName>
</protein>
<accession>A0ABW6BNY2</accession>
<keyword evidence="5 9" id="KW-0812">Transmembrane</keyword>
<feature type="transmembrane region" description="Helical" evidence="9">
    <location>
        <begin position="337"/>
        <end position="354"/>
    </location>
</feature>
<feature type="transmembrane region" description="Helical" evidence="9">
    <location>
        <begin position="201"/>
        <end position="218"/>
    </location>
</feature>
<keyword evidence="11" id="KW-1185">Reference proteome</keyword>
<evidence type="ECO:0000313" key="11">
    <source>
        <dbReference type="Proteomes" id="UP001597525"/>
    </source>
</evidence>
<sequence>MKLNPHITQGSNTVQLLMLDVLIALLPVLFVAWLAYGQLAIVIFAVASATAILTELLFSGFILHRWRSIFDGSALVTALLLSCTLSPLTPWYVVAFGAFSAIVFGKIVWGGLGKNRFNPALVGREFMSVFFSSIMLSPHIWTTGGLVHTSTDVLFPQAAERFSESYMQGLVYKTTGALGEYSLLILWLGGLYLLLRKRISWHIPLALLTVFIGLFWLVPDGDDLSFSMGGLLLGTLFMATDMPSSPTNAQGKLYYGAMIGLLAFIFILGNIRFEYMSYSILLLNGFSDRISATFRPRVWGHTIDWKQQVESIVMLTLSILAVGLAILSLYYYQLTDYLVYLFILYIIFKFNFSFHKKVNNPV</sequence>
<dbReference type="PANTHER" id="PTHR30578">
    <property type="entry name" value="ELECTRON TRANSPORT COMPLEX PROTEIN RNFD"/>
    <property type="match status" value="1"/>
</dbReference>
<evidence type="ECO:0000256" key="3">
    <source>
        <dbReference type="ARBA" id="ARBA00022630"/>
    </source>
</evidence>
<feature type="transmembrane region" description="Helical" evidence="9">
    <location>
        <begin position="121"/>
        <end position="141"/>
    </location>
</feature>
<proteinExistence type="predicted"/>
<feature type="transmembrane region" description="Helical" evidence="9">
    <location>
        <begin position="91"/>
        <end position="109"/>
    </location>
</feature>